<accession>A0A2J5I9F2</accession>
<dbReference type="EMBL" id="KZ559497">
    <property type="protein sequence ID" value="PLN86656.1"/>
    <property type="molecule type" value="Genomic_DNA"/>
</dbReference>
<sequence length="171" mass="18518">MTVISPNTPTDPPTKNKLTLIQQGFSFLDGNGNLTTDLSAMTDTILLQVDVPATEADTPPTMYYAAKAVGVDLIRRNTIQRFDNPTDSPGENTCRLALKVNVKIKLAQPDCSPTSVIGHARSLFMRGTCPRMGGIITKIPFSVCVNKHAVQGDAFGCGCWFDDMVLAVDWV</sequence>
<protein>
    <submittedName>
        <fullName evidence="1">Uncharacterized protein</fullName>
    </submittedName>
</protein>
<organism evidence="1 2">
    <name type="scientific">Aspergillus taichungensis</name>
    <dbReference type="NCBI Taxonomy" id="482145"/>
    <lineage>
        <taxon>Eukaryota</taxon>
        <taxon>Fungi</taxon>
        <taxon>Dikarya</taxon>
        <taxon>Ascomycota</taxon>
        <taxon>Pezizomycotina</taxon>
        <taxon>Eurotiomycetes</taxon>
        <taxon>Eurotiomycetidae</taxon>
        <taxon>Eurotiales</taxon>
        <taxon>Aspergillaceae</taxon>
        <taxon>Aspergillus</taxon>
        <taxon>Aspergillus subgen. Circumdati</taxon>
    </lineage>
</organism>
<proteinExistence type="predicted"/>
<reference evidence="2" key="1">
    <citation type="submission" date="2017-12" db="EMBL/GenBank/DDBJ databases">
        <authorList>
            <consortium name="DOE Joint Genome Institute"/>
            <person name="Mondo S.J."/>
            <person name="Kjaerbolling I."/>
            <person name="Vesth T.C."/>
            <person name="Frisvad J.C."/>
            <person name="Nybo J.L."/>
            <person name="Theobald S."/>
            <person name="Kuo A."/>
            <person name="Bowyer P."/>
            <person name="Matsuda Y."/>
            <person name="Lyhne E.K."/>
            <person name="Kogle M.E."/>
            <person name="Clum A."/>
            <person name="Lipzen A."/>
            <person name="Salamov A."/>
            <person name="Ngan C.Y."/>
            <person name="Daum C."/>
            <person name="Chiniquy J."/>
            <person name="Barry K."/>
            <person name="LaButti K."/>
            <person name="Haridas S."/>
            <person name="Simmons B.A."/>
            <person name="Magnuson J.K."/>
            <person name="Mortensen U.H."/>
            <person name="Larsen T.O."/>
            <person name="Grigoriev I.V."/>
            <person name="Baker S.E."/>
            <person name="Andersen M.R."/>
            <person name="Nordberg H.P."/>
            <person name="Cantor M.N."/>
            <person name="Hua S.X."/>
        </authorList>
    </citation>
    <scope>NUCLEOTIDE SEQUENCE [LARGE SCALE GENOMIC DNA]</scope>
    <source>
        <strain evidence="2">IBT 19404</strain>
    </source>
</reference>
<dbReference type="AlphaFoldDB" id="A0A2J5I9F2"/>
<keyword evidence="2" id="KW-1185">Reference proteome</keyword>
<name>A0A2J5I9F2_9EURO</name>
<dbReference type="OrthoDB" id="10386301at2759"/>
<evidence type="ECO:0000313" key="2">
    <source>
        <dbReference type="Proteomes" id="UP000235023"/>
    </source>
</evidence>
<dbReference type="Proteomes" id="UP000235023">
    <property type="component" value="Unassembled WGS sequence"/>
</dbReference>
<evidence type="ECO:0000313" key="1">
    <source>
        <dbReference type="EMBL" id="PLN86656.1"/>
    </source>
</evidence>
<gene>
    <name evidence="1" type="ORF">BDW42DRAFT_189926</name>
</gene>